<dbReference type="EMBL" id="BOMW01000069">
    <property type="protein sequence ID" value="GIF08874.1"/>
    <property type="molecule type" value="Genomic_DNA"/>
</dbReference>
<evidence type="ECO:0000256" key="1">
    <source>
        <dbReference type="SAM" id="MobiDB-lite"/>
    </source>
</evidence>
<dbReference type="AlphaFoldDB" id="A0A919TNL1"/>
<organism evidence="2 3">
    <name type="scientific">Actinoplanes siamensis</name>
    <dbReference type="NCBI Taxonomy" id="1223317"/>
    <lineage>
        <taxon>Bacteria</taxon>
        <taxon>Bacillati</taxon>
        <taxon>Actinomycetota</taxon>
        <taxon>Actinomycetes</taxon>
        <taxon>Micromonosporales</taxon>
        <taxon>Micromonosporaceae</taxon>
        <taxon>Actinoplanes</taxon>
    </lineage>
</organism>
<evidence type="ECO:0000313" key="2">
    <source>
        <dbReference type="EMBL" id="GIF08874.1"/>
    </source>
</evidence>
<dbReference type="Proteomes" id="UP000629619">
    <property type="component" value="Unassembled WGS sequence"/>
</dbReference>
<sequence length="103" mass="10819">MQNVTPDSGRQSGPGMTLRDVPGDFDSVRAVWSGTPEPLSALTDRVRAARNSDSPQHVAMACWALLVLVPRAVLHLASWALEHPARAAAAGLLLAALIGSLTL</sequence>
<keyword evidence="3" id="KW-1185">Reference proteome</keyword>
<gene>
    <name evidence="2" type="ORF">Asi03nite_64120</name>
</gene>
<evidence type="ECO:0000313" key="3">
    <source>
        <dbReference type="Proteomes" id="UP000629619"/>
    </source>
</evidence>
<proteinExistence type="predicted"/>
<comment type="caution">
    <text evidence="2">The sequence shown here is derived from an EMBL/GenBank/DDBJ whole genome shotgun (WGS) entry which is preliminary data.</text>
</comment>
<accession>A0A919TNL1</accession>
<protein>
    <submittedName>
        <fullName evidence="2">Uncharacterized protein</fullName>
    </submittedName>
</protein>
<feature type="compositionally biased region" description="Polar residues" evidence="1">
    <location>
        <begin position="1"/>
        <end position="11"/>
    </location>
</feature>
<reference evidence="2" key="1">
    <citation type="submission" date="2021-01" db="EMBL/GenBank/DDBJ databases">
        <title>Whole genome shotgun sequence of Actinoplanes siamensis NBRC 109076.</title>
        <authorList>
            <person name="Komaki H."/>
            <person name="Tamura T."/>
        </authorList>
    </citation>
    <scope>NUCLEOTIDE SEQUENCE</scope>
    <source>
        <strain evidence="2">NBRC 109076</strain>
    </source>
</reference>
<feature type="region of interest" description="Disordered" evidence="1">
    <location>
        <begin position="1"/>
        <end position="22"/>
    </location>
</feature>
<name>A0A919TNL1_9ACTN</name>